<dbReference type="PANTHER" id="PTHR36306">
    <property type="entry name" value="ALPHA-AMYLASE-RELATED-RELATED"/>
    <property type="match status" value="1"/>
</dbReference>
<reference evidence="4 5" key="1">
    <citation type="submission" date="2020-10" db="EMBL/GenBank/DDBJ databases">
        <title>Thermofilum lucidum 3507LT sp. nov. a novel member of Thermofilaceae family isolated from Chile hot spring, and proposal of description order Thermofilales.</title>
        <authorList>
            <person name="Zayulina K.S."/>
            <person name="Elcheninov A.G."/>
            <person name="Toshchakov S.V."/>
            <person name="Kublanov I.V."/>
        </authorList>
    </citation>
    <scope>NUCLEOTIDE SEQUENCE [LARGE SCALE GENOMIC DNA]</scope>
    <source>
        <strain evidence="4 5">3507LT</strain>
    </source>
</reference>
<dbReference type="InParanoid" id="A0A7L9FJ40"/>
<proteinExistence type="inferred from homology"/>
<protein>
    <submittedName>
        <fullName evidence="4">Alpha-amylase</fullName>
    </submittedName>
</protein>
<dbReference type="InterPro" id="IPR044036">
    <property type="entry name" value="DUF5752"/>
</dbReference>
<dbReference type="PANTHER" id="PTHR36306:SF1">
    <property type="entry name" value="ALPHA-AMYLASE-RELATED"/>
    <property type="match status" value="1"/>
</dbReference>
<dbReference type="GO" id="GO:0003824">
    <property type="term" value="F:catalytic activity"/>
    <property type="evidence" value="ECO:0007669"/>
    <property type="project" value="InterPro"/>
</dbReference>
<evidence type="ECO:0000313" key="4">
    <source>
        <dbReference type="EMBL" id="QOJ79790.1"/>
    </source>
</evidence>
<dbReference type="EMBL" id="CP062310">
    <property type="protein sequence ID" value="QOJ79790.1"/>
    <property type="molecule type" value="Genomic_DNA"/>
</dbReference>
<dbReference type="Proteomes" id="UP000594121">
    <property type="component" value="Chromosome"/>
</dbReference>
<dbReference type="AlphaFoldDB" id="A0A7L9FJ40"/>
<keyword evidence="5" id="KW-1185">Reference proteome</keyword>
<dbReference type="SUPFAM" id="SSF88713">
    <property type="entry name" value="Glycoside hydrolase/deacetylase"/>
    <property type="match status" value="1"/>
</dbReference>
<gene>
    <name evidence="4" type="ORF">IG193_06840</name>
</gene>
<comment type="similarity">
    <text evidence="1">Belongs to the glycosyl hydrolase 57 family.</text>
</comment>
<evidence type="ECO:0000256" key="2">
    <source>
        <dbReference type="ARBA" id="ARBA00023277"/>
    </source>
</evidence>
<name>A0A7L9FJ40_9CREN</name>
<evidence type="ECO:0000313" key="5">
    <source>
        <dbReference type="Proteomes" id="UP000594121"/>
    </source>
</evidence>
<dbReference type="Pfam" id="PF19027">
    <property type="entry name" value="DUF5752"/>
    <property type="match status" value="1"/>
</dbReference>
<dbReference type="InterPro" id="IPR011330">
    <property type="entry name" value="Glyco_hydro/deAcase_b/a-brl"/>
</dbReference>
<dbReference type="FunCoup" id="A0A7L9FJ40">
    <property type="interactions" value="6"/>
</dbReference>
<accession>A0A7L9FJ40</accession>
<dbReference type="InterPro" id="IPR052046">
    <property type="entry name" value="GH57_Enzymes"/>
</dbReference>
<feature type="domain" description="Glycoside hydrolase family 57 N-terminal" evidence="3">
    <location>
        <begin position="5"/>
        <end position="307"/>
    </location>
</feature>
<dbReference type="CDD" id="cd10795">
    <property type="entry name" value="GH57N_MJA1_like"/>
    <property type="match status" value="1"/>
</dbReference>
<dbReference type="InterPro" id="IPR004300">
    <property type="entry name" value="Glyco_hydro_57_N"/>
</dbReference>
<dbReference type="Pfam" id="PF03065">
    <property type="entry name" value="Glyco_hydro_57"/>
    <property type="match status" value="1"/>
</dbReference>
<dbReference type="Gene3D" id="3.20.110.20">
    <property type="match status" value="1"/>
</dbReference>
<dbReference type="GO" id="GO:0005975">
    <property type="term" value="P:carbohydrate metabolic process"/>
    <property type="evidence" value="ECO:0007669"/>
    <property type="project" value="InterPro"/>
</dbReference>
<organism evidence="4 5">
    <name type="scientific">Infirmifilum lucidum</name>
    <dbReference type="NCBI Taxonomy" id="2776706"/>
    <lineage>
        <taxon>Archaea</taxon>
        <taxon>Thermoproteota</taxon>
        <taxon>Thermoprotei</taxon>
        <taxon>Thermofilales</taxon>
        <taxon>Thermofilaceae</taxon>
        <taxon>Infirmifilum</taxon>
    </lineage>
</organism>
<dbReference type="KEGG" id="thel:IG193_06840"/>
<evidence type="ECO:0000259" key="3">
    <source>
        <dbReference type="Pfam" id="PF03065"/>
    </source>
</evidence>
<evidence type="ECO:0000256" key="1">
    <source>
        <dbReference type="ARBA" id="ARBA00006821"/>
    </source>
</evidence>
<sequence length="519" mass="60938">MKHVVLMFEVHQPYRLERRALRKLTDAILVRGRLGVEDLEGIYFDHELNREVFERVVKRCYLPANSVILQQIDFFKDHGKKFKVAYSMSGVLLEQSEKWAPELVESFKQLADTGLVEFLDQTYFHSLSFLVAEEEFVDQIRMHRETVKALFGMYPTSVENTEFIYNNYVGRIFDRLGYKVVLTEGVERVLMWRSPNYVYKAKGASIRVLMRNYRLSDDIGFRFASEWWSEYPLTAEKYSAWLAATPGDVILVAIDYETFGEHFPAETGILEFLRWLPGEVLKWENLRFSTPTEVAESVPPRDEIDVPEGETISWADLERDLSAWLGNFMQDYAFERLKDLWLQIKALQDGRLLRLWRLLSISDHFYYMSTKGGGPGDVHSYFSPYKSPFQAYMYYLDVLSDLEARVRFAFVENPEARYRYLWMRRVKTGEEFVFFLSEGRPTDIVAWNVFSFIEAVERAPEESIRFHQERNDFAKWLESSVGEKVLAERLSTIKPEGAHDLRAAILGVLYARRRELFGF</sequence>
<keyword evidence="2" id="KW-0119">Carbohydrate metabolism</keyword>